<dbReference type="HOGENOM" id="CLU_2096631_0_0_1"/>
<dbReference type="AlphaFoldDB" id="A0A0D2CF32"/>
<keyword evidence="2" id="KW-1185">Reference proteome</keyword>
<gene>
    <name evidence="1" type="ORF">PV07_04718</name>
</gene>
<name>A0A0D2CF32_9EURO</name>
<dbReference type="RefSeq" id="XP_016249071.1">
    <property type="nucleotide sequence ID" value="XM_016391552.1"/>
</dbReference>
<dbReference type="OrthoDB" id="10533095at2759"/>
<proteinExistence type="predicted"/>
<protein>
    <submittedName>
        <fullName evidence="1">Uncharacterized protein</fullName>
    </submittedName>
</protein>
<evidence type="ECO:0000313" key="2">
    <source>
        <dbReference type="Proteomes" id="UP000054466"/>
    </source>
</evidence>
<sequence length="116" mass="13306">MAREIGRLRENNATAYRDIHQLTEVNDVLQKRIFELDRKDDKHIQEAKDLKAKIAFLEAERAEARWPSPIRVKFPPYQDESLSPLSPESSLDLNAECTELVDIMLEGSDDSGELSH</sequence>
<accession>A0A0D2CF32</accession>
<dbReference type="VEuPathDB" id="FungiDB:PV07_04718"/>
<dbReference type="GeneID" id="27343912"/>
<organism evidence="1 2">
    <name type="scientific">Cladophialophora immunda</name>
    <dbReference type="NCBI Taxonomy" id="569365"/>
    <lineage>
        <taxon>Eukaryota</taxon>
        <taxon>Fungi</taxon>
        <taxon>Dikarya</taxon>
        <taxon>Ascomycota</taxon>
        <taxon>Pezizomycotina</taxon>
        <taxon>Eurotiomycetes</taxon>
        <taxon>Chaetothyriomycetidae</taxon>
        <taxon>Chaetothyriales</taxon>
        <taxon>Herpotrichiellaceae</taxon>
        <taxon>Cladophialophora</taxon>
    </lineage>
</organism>
<reference evidence="1 2" key="1">
    <citation type="submission" date="2015-01" db="EMBL/GenBank/DDBJ databases">
        <title>The Genome Sequence of Cladophialophora immunda CBS83496.</title>
        <authorList>
            <consortium name="The Broad Institute Genomics Platform"/>
            <person name="Cuomo C."/>
            <person name="de Hoog S."/>
            <person name="Gorbushina A."/>
            <person name="Stielow B."/>
            <person name="Teixiera M."/>
            <person name="Abouelleil A."/>
            <person name="Chapman S.B."/>
            <person name="Priest M."/>
            <person name="Young S.K."/>
            <person name="Wortman J."/>
            <person name="Nusbaum C."/>
            <person name="Birren B."/>
        </authorList>
    </citation>
    <scope>NUCLEOTIDE SEQUENCE [LARGE SCALE GENOMIC DNA]</scope>
    <source>
        <strain evidence="1 2">CBS 83496</strain>
    </source>
</reference>
<dbReference type="Proteomes" id="UP000054466">
    <property type="component" value="Unassembled WGS sequence"/>
</dbReference>
<dbReference type="EMBL" id="KN847042">
    <property type="protein sequence ID" value="KIW28855.1"/>
    <property type="molecule type" value="Genomic_DNA"/>
</dbReference>
<evidence type="ECO:0000313" key="1">
    <source>
        <dbReference type="EMBL" id="KIW28855.1"/>
    </source>
</evidence>